<dbReference type="OrthoDB" id="12976at2"/>
<name>A0A3N7HHT8_9BURK</name>
<evidence type="ECO:0000256" key="3">
    <source>
        <dbReference type="ARBA" id="ARBA00022729"/>
    </source>
</evidence>
<dbReference type="InterPro" id="IPR012336">
    <property type="entry name" value="Thioredoxin-like_fold"/>
</dbReference>
<evidence type="ECO:0000259" key="9">
    <source>
        <dbReference type="Pfam" id="PF10411"/>
    </source>
</evidence>
<organism evidence="11 12">
    <name type="scientific">Piscinibacter terrae</name>
    <dbReference type="NCBI Taxonomy" id="2496871"/>
    <lineage>
        <taxon>Bacteria</taxon>
        <taxon>Pseudomonadati</taxon>
        <taxon>Pseudomonadota</taxon>
        <taxon>Betaproteobacteria</taxon>
        <taxon>Burkholderiales</taxon>
        <taxon>Sphaerotilaceae</taxon>
        <taxon>Piscinibacter</taxon>
    </lineage>
</organism>
<evidence type="ECO:0000313" key="12">
    <source>
        <dbReference type="Proteomes" id="UP000267464"/>
    </source>
</evidence>
<keyword evidence="6 7" id="KW-0676">Redox-active center</keyword>
<feature type="domain" description="Thioredoxin-like fold" evidence="10">
    <location>
        <begin position="115"/>
        <end position="236"/>
    </location>
</feature>
<evidence type="ECO:0000256" key="7">
    <source>
        <dbReference type="RuleBase" id="RU364038"/>
    </source>
</evidence>
<gene>
    <name evidence="11" type="ORF">DZC73_27150</name>
</gene>
<dbReference type="Pfam" id="PF10411">
    <property type="entry name" value="DsbC_N"/>
    <property type="match status" value="1"/>
</dbReference>
<evidence type="ECO:0000256" key="8">
    <source>
        <dbReference type="SAM" id="MobiDB-lite"/>
    </source>
</evidence>
<dbReference type="InterPro" id="IPR018950">
    <property type="entry name" value="DiS-bond_isomerase_DsbC/G_N"/>
</dbReference>
<dbReference type="SUPFAM" id="SSF54423">
    <property type="entry name" value="DsbC/DsbG N-terminal domain-like"/>
    <property type="match status" value="1"/>
</dbReference>
<dbReference type="PANTHER" id="PTHR35272:SF3">
    <property type="entry name" value="THIOL:DISULFIDE INTERCHANGE PROTEIN DSBC"/>
    <property type="match status" value="1"/>
</dbReference>
<evidence type="ECO:0000313" key="11">
    <source>
        <dbReference type="EMBL" id="RQP21588.1"/>
    </source>
</evidence>
<feature type="region of interest" description="Disordered" evidence="8">
    <location>
        <begin position="222"/>
        <end position="248"/>
    </location>
</feature>
<dbReference type="SUPFAM" id="SSF52833">
    <property type="entry name" value="Thioredoxin-like"/>
    <property type="match status" value="1"/>
</dbReference>
<keyword evidence="3 7" id="KW-0732">Signal</keyword>
<dbReference type="InterPro" id="IPR009094">
    <property type="entry name" value="DiS-bond_isomerase_DsbC/G_N_sf"/>
</dbReference>
<feature type="domain" description="Disulphide bond isomerase DsbC/G N-terminal" evidence="9">
    <location>
        <begin position="24"/>
        <end position="91"/>
    </location>
</feature>
<dbReference type="Pfam" id="PF13098">
    <property type="entry name" value="Thioredoxin_2"/>
    <property type="match status" value="1"/>
</dbReference>
<keyword evidence="5" id="KW-1015">Disulfide bond</keyword>
<evidence type="ECO:0000256" key="2">
    <source>
        <dbReference type="ARBA" id="ARBA00009813"/>
    </source>
</evidence>
<evidence type="ECO:0000256" key="4">
    <source>
        <dbReference type="ARBA" id="ARBA00022764"/>
    </source>
</evidence>
<dbReference type="AlphaFoldDB" id="A0A3N7HHT8"/>
<comment type="caution">
    <text evidence="11">The sequence shown here is derived from an EMBL/GenBank/DDBJ whole genome shotgun (WGS) entry which is preliminary data.</text>
</comment>
<evidence type="ECO:0000256" key="5">
    <source>
        <dbReference type="ARBA" id="ARBA00023157"/>
    </source>
</evidence>
<dbReference type="CDD" id="cd03020">
    <property type="entry name" value="DsbA_DsbC_DsbG"/>
    <property type="match status" value="1"/>
</dbReference>
<dbReference type="PANTHER" id="PTHR35272">
    <property type="entry name" value="THIOL:DISULFIDE INTERCHANGE PROTEIN DSBC-RELATED"/>
    <property type="match status" value="1"/>
</dbReference>
<keyword evidence="4 7" id="KW-0574">Periplasm</keyword>
<accession>A0A3N7HHT8</accession>
<dbReference type="Gene3D" id="3.40.30.10">
    <property type="entry name" value="Glutaredoxin"/>
    <property type="match status" value="1"/>
</dbReference>
<reference evidence="11 12" key="2">
    <citation type="submission" date="2018-12" db="EMBL/GenBank/DDBJ databases">
        <title>Rhizobacter gummiphilus sp. nov., a rubber-degrading bacterium isolated from the soil of a botanical garden in Japan.</title>
        <authorList>
            <person name="Shunsuke S.S."/>
        </authorList>
    </citation>
    <scope>NUCLEOTIDE SEQUENCE [LARGE SCALE GENOMIC DNA]</scope>
    <source>
        <strain evidence="11 12">S-16</strain>
    </source>
</reference>
<protein>
    <recommendedName>
        <fullName evidence="7">Thiol:disulfide interchange protein</fullName>
    </recommendedName>
</protein>
<comment type="subcellular location">
    <subcellularLocation>
        <location evidence="1 7">Periplasm</location>
    </subcellularLocation>
</comment>
<dbReference type="InterPro" id="IPR033954">
    <property type="entry name" value="DiS-bond_Isoase_DsbC/G"/>
</dbReference>
<evidence type="ECO:0000259" key="10">
    <source>
        <dbReference type="Pfam" id="PF13098"/>
    </source>
</evidence>
<dbReference type="GO" id="GO:0042597">
    <property type="term" value="C:periplasmic space"/>
    <property type="evidence" value="ECO:0007669"/>
    <property type="project" value="UniProtKB-SubCell"/>
</dbReference>
<feature type="chain" id="PRO_5017856050" description="Thiol:disulfide interchange protein" evidence="7">
    <location>
        <begin position="27"/>
        <end position="248"/>
    </location>
</feature>
<dbReference type="Proteomes" id="UP000267464">
    <property type="component" value="Unassembled WGS sequence"/>
</dbReference>
<proteinExistence type="inferred from homology"/>
<dbReference type="InterPro" id="IPR036249">
    <property type="entry name" value="Thioredoxin-like_sf"/>
</dbReference>
<sequence>MAILRRFLLALACSGAFMAASQPALADDAAIRKNIAERFPEWPKIDEISKTPIAGLYEIRLGTDIFYTDETGSHLVEGALIETRTKTNLTEARINKLTAIDFAALPLKDAIVWKQGTGARKLVIFADPNCGYCKKFERELQGVKDVTVYTFLYPILGGDSPDKSRDIWCAKDNTKAWRDWMLNGTAPMRNMGACDTGALARNVAMGRKHKVNGTPALVFEDGKRVPGALPPDQVEKNLTAAASARKPG</sequence>
<comment type="function">
    <text evidence="7">Required for disulfide bond formation in some periplasmic proteins. Acts by transferring its disulfide bond to other proteins and is reduced in the process.</text>
</comment>
<keyword evidence="12" id="KW-1185">Reference proteome</keyword>
<dbReference type="EMBL" id="QUSW01000010">
    <property type="protein sequence ID" value="RQP21588.1"/>
    <property type="molecule type" value="Genomic_DNA"/>
</dbReference>
<reference evidence="11 12" key="1">
    <citation type="submission" date="2018-08" db="EMBL/GenBank/DDBJ databases">
        <authorList>
            <person name="Khan S.A."/>
            <person name="Jeon C.O."/>
            <person name="Chun B.H."/>
            <person name="Jeong S.E."/>
        </authorList>
    </citation>
    <scope>NUCLEOTIDE SEQUENCE [LARGE SCALE GENOMIC DNA]</scope>
    <source>
        <strain evidence="11 12">S-16</strain>
    </source>
</reference>
<dbReference type="Gene3D" id="3.10.450.70">
    <property type="entry name" value="Disulphide bond isomerase, DsbC/G, N-terminal"/>
    <property type="match status" value="1"/>
</dbReference>
<comment type="similarity">
    <text evidence="2 7">Belongs to the thioredoxin family. DsbC subfamily.</text>
</comment>
<evidence type="ECO:0000256" key="1">
    <source>
        <dbReference type="ARBA" id="ARBA00004418"/>
    </source>
</evidence>
<evidence type="ECO:0000256" key="6">
    <source>
        <dbReference type="ARBA" id="ARBA00023284"/>
    </source>
</evidence>
<dbReference type="InterPro" id="IPR051470">
    <property type="entry name" value="Thiol:disulfide_interchange"/>
</dbReference>
<feature type="signal peptide" evidence="7">
    <location>
        <begin position="1"/>
        <end position="26"/>
    </location>
</feature>
<dbReference type="RefSeq" id="WP_124543530.1">
    <property type="nucleotide sequence ID" value="NZ_QUSW01000010.1"/>
</dbReference>